<dbReference type="SUPFAM" id="SSF51726">
    <property type="entry name" value="UROD/MetE-like"/>
    <property type="match status" value="1"/>
</dbReference>
<dbReference type="PANTHER" id="PTHR47099">
    <property type="entry name" value="METHYLCOBAMIDE:COM METHYLTRANSFERASE MTBA"/>
    <property type="match status" value="1"/>
</dbReference>
<keyword evidence="3" id="KW-1185">Reference proteome</keyword>
<sequence length="385" mass="43546">MNSRERLQMALNHQEPDLIPSDLGATVLTSINQSAYTRLRRYLGLPDTNVRIRDQVQQIVTVDDDVRDHFRVDVSAVVPNDSDKFHFEIKTDMDRYTYFYDEWGIGWKMPKIGGLYYDMFDHPLKGDFTKADVDHYPWPDPGNTGRFKGMREQAYTGAFEKKQGVIISSMSAGILELAAWMRGFENCYRDFCGNSDCLEYLLDKIVELKMAYWEKALAEAGEFADAVVEADDMAGQNNMLISPNTYRKFVKPRHKKLFDFIKSRTNAKIFFHSCGSVRKVIGDLIDVGVDILNPVQVSAVGMDSAELKKEFGADLTFWGGAVDTQRVLGTGSVQDVKDDVRRRIDDLAPGGGFVFAAVHNIQANVPPENIVAMWDTLHEYGIYSS</sequence>
<proteinExistence type="predicted"/>
<dbReference type="AlphaFoldDB" id="A0A0S7BQK4"/>
<dbReference type="Proteomes" id="UP000053370">
    <property type="component" value="Unassembled WGS sequence"/>
</dbReference>
<evidence type="ECO:0000313" key="2">
    <source>
        <dbReference type="EMBL" id="GAP40050.1"/>
    </source>
</evidence>
<dbReference type="Pfam" id="PF01208">
    <property type="entry name" value="URO-D"/>
    <property type="match status" value="1"/>
</dbReference>
<dbReference type="PANTHER" id="PTHR47099:SF1">
    <property type="entry name" value="METHYLCOBAMIDE:COM METHYLTRANSFERASE MTBA"/>
    <property type="match status" value="1"/>
</dbReference>
<evidence type="ECO:0000313" key="3">
    <source>
        <dbReference type="Proteomes" id="UP000053370"/>
    </source>
</evidence>
<dbReference type="RefSeq" id="WP_201777243.1">
    <property type="nucleotide sequence ID" value="NZ_DF968181.1"/>
</dbReference>
<dbReference type="Gene3D" id="3.20.20.210">
    <property type="match status" value="1"/>
</dbReference>
<organism evidence="2">
    <name type="scientific">Flexilinea flocculi</name>
    <dbReference type="NCBI Taxonomy" id="1678840"/>
    <lineage>
        <taxon>Bacteria</taxon>
        <taxon>Bacillati</taxon>
        <taxon>Chloroflexota</taxon>
        <taxon>Anaerolineae</taxon>
        <taxon>Anaerolineales</taxon>
        <taxon>Anaerolineaceae</taxon>
        <taxon>Flexilinea</taxon>
    </lineage>
</organism>
<dbReference type="InterPro" id="IPR038071">
    <property type="entry name" value="UROD/MetE-like_sf"/>
</dbReference>
<reference evidence="2" key="1">
    <citation type="journal article" date="2015" name="Genome Announc.">
        <title>Draft Genome Sequence of Anaerolineae Strain TC1, a Novel Isolate from a Methanogenic Wastewater Treatment System.</title>
        <authorList>
            <person name="Matsuura N."/>
            <person name="Tourlousse D.M."/>
            <person name="Sun L."/>
            <person name="Toyonaga M."/>
            <person name="Kuroda K."/>
            <person name="Ohashi A."/>
            <person name="Cruz R."/>
            <person name="Yamaguchi T."/>
            <person name="Sekiguchi Y."/>
        </authorList>
    </citation>
    <scope>NUCLEOTIDE SEQUENCE [LARGE SCALE GENOMIC DNA]</scope>
    <source>
        <strain evidence="2">TC1</strain>
    </source>
</reference>
<dbReference type="STRING" id="1678840.ATC1_1313"/>
<gene>
    <name evidence="2" type="ORF">ATC1_1313</name>
</gene>
<protein>
    <submittedName>
        <fullName evidence="2">Uroporphyrinogen decarboxylase</fullName>
    </submittedName>
</protein>
<dbReference type="InterPro" id="IPR000257">
    <property type="entry name" value="Uroporphyrinogen_deCOase"/>
</dbReference>
<dbReference type="InterPro" id="IPR052024">
    <property type="entry name" value="Methanogen_methyltrans"/>
</dbReference>
<dbReference type="EMBL" id="DF968181">
    <property type="protein sequence ID" value="GAP40050.1"/>
    <property type="molecule type" value="Genomic_DNA"/>
</dbReference>
<evidence type="ECO:0000259" key="1">
    <source>
        <dbReference type="Pfam" id="PF01208"/>
    </source>
</evidence>
<feature type="domain" description="Uroporphyrinogen decarboxylase (URO-D)" evidence="1">
    <location>
        <begin position="129"/>
        <end position="380"/>
    </location>
</feature>
<dbReference type="GO" id="GO:0004853">
    <property type="term" value="F:uroporphyrinogen decarboxylase activity"/>
    <property type="evidence" value="ECO:0007669"/>
    <property type="project" value="InterPro"/>
</dbReference>
<accession>A0A0S7BQK4</accession>
<dbReference type="GO" id="GO:0006779">
    <property type="term" value="P:porphyrin-containing compound biosynthetic process"/>
    <property type="evidence" value="ECO:0007669"/>
    <property type="project" value="InterPro"/>
</dbReference>
<name>A0A0S7BQK4_9CHLR</name>